<dbReference type="GO" id="GO:0016020">
    <property type="term" value="C:membrane"/>
    <property type="evidence" value="ECO:0007669"/>
    <property type="project" value="GOC"/>
</dbReference>
<dbReference type="OrthoDB" id="9813425at2"/>
<dbReference type="InterPro" id="IPR005135">
    <property type="entry name" value="Endo/exonuclease/phosphatase"/>
</dbReference>
<reference evidence="2 3" key="1">
    <citation type="submission" date="2019-07" db="EMBL/GenBank/DDBJ databases">
        <title>Sphingomonas solaris sp. nov., isolated from a solar panel from Boston, Massachusetts.</title>
        <authorList>
            <person name="Tanner K."/>
            <person name="Pascual J."/>
            <person name="Mancuso C."/>
            <person name="Pereto J."/>
            <person name="Khalil A."/>
            <person name="Vilanova C."/>
        </authorList>
    </citation>
    <scope>NUCLEOTIDE SEQUENCE [LARGE SCALE GENOMIC DNA]</scope>
    <source>
        <strain evidence="2 3">R4DWN</strain>
    </source>
</reference>
<dbReference type="SUPFAM" id="SSF56219">
    <property type="entry name" value="DNase I-like"/>
    <property type="match status" value="1"/>
</dbReference>
<proteinExistence type="predicted"/>
<gene>
    <name evidence="2" type="ORF">FOY91_11455</name>
</gene>
<feature type="domain" description="Endonuclease/exonuclease/phosphatase" evidence="1">
    <location>
        <begin position="4"/>
        <end position="220"/>
    </location>
</feature>
<protein>
    <submittedName>
        <fullName evidence="2">Endonuclease</fullName>
    </submittedName>
</protein>
<organism evidence="2 3">
    <name type="scientific">Alterirhizorhabdus solaris</name>
    <dbReference type="NCBI Taxonomy" id="2529389"/>
    <lineage>
        <taxon>Bacteria</taxon>
        <taxon>Pseudomonadati</taxon>
        <taxon>Pseudomonadota</taxon>
        <taxon>Alphaproteobacteria</taxon>
        <taxon>Sphingomonadales</taxon>
        <taxon>Rhizorhabdaceae</taxon>
        <taxon>Alterirhizorhabdus</taxon>
    </lineage>
</organism>
<evidence type="ECO:0000313" key="3">
    <source>
        <dbReference type="Proteomes" id="UP000318681"/>
    </source>
</evidence>
<dbReference type="InterPro" id="IPR051916">
    <property type="entry name" value="GPI-anchor_lipid_remodeler"/>
</dbReference>
<sequence>MLVASYNIHKAVGSDRRHRPDRILDVLREVDADIVALQEADRRFGTRLSALPLNMIAEHSDYCPVPFDIRPGGIGWHGNALLVRKSATILHRAPLVLPALEPRGAVMADIRLNGREIRIVGMHLDLSGLWRRRQANAVMMHIEQQPRPLPTVMMGDMNEWRRHGGCLGDFAQHYAFAETGPSFHARQPIARLDRIVVSQDLRVAETGVHRSASARTASDHLPVWARLDFG</sequence>
<dbReference type="Gene3D" id="3.60.10.10">
    <property type="entry name" value="Endonuclease/exonuclease/phosphatase"/>
    <property type="match status" value="1"/>
</dbReference>
<name>A0A558R324_9SPHN</name>
<dbReference type="RefSeq" id="WP_145151705.1">
    <property type="nucleotide sequence ID" value="NZ_VNIM01000042.1"/>
</dbReference>
<dbReference type="GO" id="GO:0004519">
    <property type="term" value="F:endonuclease activity"/>
    <property type="evidence" value="ECO:0007669"/>
    <property type="project" value="UniProtKB-KW"/>
</dbReference>
<evidence type="ECO:0000259" key="1">
    <source>
        <dbReference type="Pfam" id="PF03372"/>
    </source>
</evidence>
<dbReference type="Pfam" id="PF03372">
    <property type="entry name" value="Exo_endo_phos"/>
    <property type="match status" value="1"/>
</dbReference>
<dbReference type="PANTHER" id="PTHR14859">
    <property type="entry name" value="CALCOFLUOR WHITE HYPERSENSITIVE PROTEIN PRECURSOR"/>
    <property type="match status" value="1"/>
</dbReference>
<dbReference type="AlphaFoldDB" id="A0A558R324"/>
<dbReference type="EMBL" id="VNIM01000042">
    <property type="protein sequence ID" value="TVV73784.1"/>
    <property type="molecule type" value="Genomic_DNA"/>
</dbReference>
<evidence type="ECO:0000313" key="2">
    <source>
        <dbReference type="EMBL" id="TVV73784.1"/>
    </source>
</evidence>
<keyword evidence="3" id="KW-1185">Reference proteome</keyword>
<keyword evidence="2" id="KW-0255">Endonuclease</keyword>
<comment type="caution">
    <text evidence="2">The sequence shown here is derived from an EMBL/GenBank/DDBJ whole genome shotgun (WGS) entry which is preliminary data.</text>
</comment>
<dbReference type="GO" id="GO:0006506">
    <property type="term" value="P:GPI anchor biosynthetic process"/>
    <property type="evidence" value="ECO:0007669"/>
    <property type="project" value="TreeGrafter"/>
</dbReference>
<keyword evidence="2" id="KW-0378">Hydrolase</keyword>
<dbReference type="PANTHER" id="PTHR14859:SF15">
    <property type="entry name" value="ENDONUCLEASE_EXONUCLEASE_PHOSPHATASE DOMAIN-CONTAINING PROTEIN"/>
    <property type="match status" value="1"/>
</dbReference>
<accession>A0A558R324</accession>
<keyword evidence="2" id="KW-0540">Nuclease</keyword>
<dbReference type="Proteomes" id="UP000318681">
    <property type="component" value="Unassembled WGS sequence"/>
</dbReference>
<dbReference type="InterPro" id="IPR036691">
    <property type="entry name" value="Endo/exonu/phosph_ase_sf"/>
</dbReference>